<proteinExistence type="predicted"/>
<comment type="caution">
    <text evidence="1">The sequence shown here is derived from an EMBL/GenBank/DDBJ whole genome shotgun (WGS) entry which is preliminary data.</text>
</comment>
<dbReference type="Proteomes" id="UP000822688">
    <property type="component" value="Chromosome V"/>
</dbReference>
<keyword evidence="2" id="KW-1185">Reference proteome</keyword>
<gene>
    <name evidence="1" type="ORF">KC19_VG326100</name>
</gene>
<evidence type="ECO:0000313" key="2">
    <source>
        <dbReference type="Proteomes" id="UP000822688"/>
    </source>
</evidence>
<dbReference type="AlphaFoldDB" id="A0A8T0HWN5"/>
<dbReference type="EMBL" id="CM026426">
    <property type="protein sequence ID" value="KAG0575197.1"/>
    <property type="molecule type" value="Genomic_DNA"/>
</dbReference>
<protein>
    <submittedName>
        <fullName evidence="1">Uncharacterized protein</fullName>
    </submittedName>
</protein>
<organism evidence="1 2">
    <name type="scientific">Ceratodon purpureus</name>
    <name type="common">Fire moss</name>
    <name type="synonym">Dicranum purpureum</name>
    <dbReference type="NCBI Taxonomy" id="3225"/>
    <lineage>
        <taxon>Eukaryota</taxon>
        <taxon>Viridiplantae</taxon>
        <taxon>Streptophyta</taxon>
        <taxon>Embryophyta</taxon>
        <taxon>Bryophyta</taxon>
        <taxon>Bryophytina</taxon>
        <taxon>Bryopsida</taxon>
        <taxon>Dicranidae</taxon>
        <taxon>Pseudoditrichales</taxon>
        <taxon>Ditrichaceae</taxon>
        <taxon>Ceratodon</taxon>
    </lineage>
</organism>
<name>A0A8T0HWN5_CERPU</name>
<sequence>MSRSSSRDDRALEYRLEWMWSESLFFRYLYSSYPPSLSNRTAAMAKEPTVMEVLRELDEVRARYFALTVTSTGSKRTLKIPATYTAKTGGPLQNPIARS</sequence>
<accession>A0A8T0HWN5</accession>
<reference evidence="1" key="1">
    <citation type="submission" date="2020-06" db="EMBL/GenBank/DDBJ databases">
        <title>WGS assembly of Ceratodon purpureus strain R40.</title>
        <authorList>
            <person name="Carey S.B."/>
            <person name="Jenkins J."/>
            <person name="Shu S."/>
            <person name="Lovell J.T."/>
            <person name="Sreedasyam A."/>
            <person name="Maumus F."/>
            <person name="Tiley G.P."/>
            <person name="Fernandez-Pozo N."/>
            <person name="Barry K."/>
            <person name="Chen C."/>
            <person name="Wang M."/>
            <person name="Lipzen A."/>
            <person name="Daum C."/>
            <person name="Saski C.A."/>
            <person name="Payton A.C."/>
            <person name="Mcbreen J.C."/>
            <person name="Conrad R.E."/>
            <person name="Kollar L.M."/>
            <person name="Olsson S."/>
            <person name="Huttunen S."/>
            <person name="Landis J.B."/>
            <person name="Wickett N.J."/>
            <person name="Johnson M.G."/>
            <person name="Rensing S.A."/>
            <person name="Grimwood J."/>
            <person name="Schmutz J."/>
            <person name="Mcdaniel S.F."/>
        </authorList>
    </citation>
    <scope>NUCLEOTIDE SEQUENCE</scope>
    <source>
        <strain evidence="1">R40</strain>
    </source>
</reference>
<evidence type="ECO:0000313" key="1">
    <source>
        <dbReference type="EMBL" id="KAG0575197.1"/>
    </source>
</evidence>